<evidence type="ECO:0000313" key="1">
    <source>
        <dbReference type="EMBL" id="CAA9530222.1"/>
    </source>
</evidence>
<dbReference type="EMBL" id="CADCWB010000225">
    <property type="protein sequence ID" value="CAA9530222.1"/>
    <property type="molecule type" value="Genomic_DNA"/>
</dbReference>
<proteinExistence type="predicted"/>
<name>A0A6J4TRH6_9SPHN</name>
<reference evidence="1" key="1">
    <citation type="submission" date="2020-02" db="EMBL/GenBank/DDBJ databases">
        <authorList>
            <person name="Meier V. D."/>
        </authorList>
    </citation>
    <scope>NUCLEOTIDE SEQUENCE</scope>
    <source>
        <strain evidence="1">AVDCRST_MAG62</strain>
    </source>
</reference>
<sequence length="140" mass="14091">MLAGLLLTGCGRSEESSNNVAAEPSIAPVAALASYAGVGRDRLCLAEADGPAGLVTYGEGDANCSLRGTVQRAGSKLTIIPEGDAACRIDATVTGDGVTLGAQGSACSYYCGPTASFAGRSFTRMERPEPATDLTGEPLC</sequence>
<dbReference type="AlphaFoldDB" id="A0A6J4TRH6"/>
<feature type="non-terminal residue" evidence="1">
    <location>
        <position position="140"/>
    </location>
</feature>
<organism evidence="1">
    <name type="scientific">uncultured Sphingomonas sp</name>
    <dbReference type="NCBI Taxonomy" id="158754"/>
    <lineage>
        <taxon>Bacteria</taxon>
        <taxon>Pseudomonadati</taxon>
        <taxon>Pseudomonadota</taxon>
        <taxon>Alphaproteobacteria</taxon>
        <taxon>Sphingomonadales</taxon>
        <taxon>Sphingomonadaceae</taxon>
        <taxon>Sphingomonas</taxon>
        <taxon>environmental samples</taxon>
    </lineage>
</organism>
<gene>
    <name evidence="1" type="ORF">AVDCRST_MAG62-1802</name>
</gene>
<protein>
    <submittedName>
        <fullName evidence="1">Uncharacterized protein</fullName>
    </submittedName>
</protein>
<accession>A0A6J4TRH6</accession>